<protein>
    <submittedName>
        <fullName evidence="2">Uncharacterized protein</fullName>
    </submittedName>
</protein>
<evidence type="ECO:0000313" key="3">
    <source>
        <dbReference type="Proteomes" id="UP000645007"/>
    </source>
</evidence>
<sequence>MKWLVIILTAMFTGAKLAKAISWSWWLVFSPAIIYWGTGAVILLLAWIVIAIFWLAGFFQFLIKKRGLKNASSKHED</sequence>
<proteinExistence type="predicted"/>
<evidence type="ECO:0000256" key="1">
    <source>
        <dbReference type="SAM" id="Phobius"/>
    </source>
</evidence>
<keyword evidence="3" id="KW-1185">Reference proteome</keyword>
<evidence type="ECO:0000313" key="2">
    <source>
        <dbReference type="EMBL" id="MBD8085560.1"/>
    </source>
</evidence>
<keyword evidence="1" id="KW-0812">Transmembrane</keyword>
<gene>
    <name evidence="2" type="ORF">HUK45_04755</name>
</gene>
<dbReference type="Proteomes" id="UP000645007">
    <property type="component" value="Unassembled WGS sequence"/>
</dbReference>
<keyword evidence="1" id="KW-1133">Transmembrane helix</keyword>
<dbReference type="RefSeq" id="WP_191911324.1">
    <property type="nucleotide sequence ID" value="NZ_JABUXR010000007.1"/>
</dbReference>
<keyword evidence="1" id="KW-0472">Membrane</keyword>
<name>A0ABR8ZJS5_9LACO</name>
<feature type="transmembrane region" description="Helical" evidence="1">
    <location>
        <begin position="33"/>
        <end position="59"/>
    </location>
</feature>
<organism evidence="2 3">
    <name type="scientific">Limosilactobacillus urinaemulieris</name>
    <dbReference type="NCBI Taxonomy" id="2742600"/>
    <lineage>
        <taxon>Bacteria</taxon>
        <taxon>Bacillati</taxon>
        <taxon>Bacillota</taxon>
        <taxon>Bacilli</taxon>
        <taxon>Lactobacillales</taxon>
        <taxon>Lactobacillaceae</taxon>
        <taxon>Limosilactobacillus</taxon>
    </lineage>
</organism>
<comment type="caution">
    <text evidence="2">The sequence shown here is derived from an EMBL/GenBank/DDBJ whole genome shotgun (WGS) entry which is preliminary data.</text>
</comment>
<dbReference type="EMBL" id="JABUXR010000007">
    <property type="protein sequence ID" value="MBD8085560.1"/>
    <property type="molecule type" value="Genomic_DNA"/>
</dbReference>
<reference evidence="2 3" key="1">
    <citation type="submission" date="2020-06" db="EMBL/GenBank/DDBJ databases">
        <title>Limosilactobacillus sp. nov.</title>
        <authorList>
            <person name="Ksiezarek M."/>
            <person name="Goncalves Ribeiro T."/>
            <person name="Rocha J."/>
            <person name="Grosso F."/>
            <person name="Peixe L."/>
        </authorList>
    </citation>
    <scope>NUCLEOTIDE SEQUENCE [LARGE SCALE GENOMIC DNA]</scope>
    <source>
        <strain evidence="3">c9Ua_26_M</strain>
    </source>
</reference>
<accession>A0ABR8ZJS5</accession>